<evidence type="ECO:0000259" key="12">
    <source>
        <dbReference type="PROSITE" id="PS50950"/>
    </source>
</evidence>
<keyword evidence="5" id="KW-0862">Zinc</keyword>
<keyword evidence="3" id="KW-0677">Repeat</keyword>
<sequence length="875" mass="100378">MVLFCVVHTCKHHSQTRNRPDDPNLSFQIFPSAKKEAKLREQWFSVIKAKAKFRASTWRSARLHVCSEHFASSDFERDLMSELLGLNRPKKLKKDAVPWLFLPEEEADDEDSNSNENGTAEDESDSRKETNPSGVQMEKKRNATAKISKDHTVVGGRNLRSSGNQVVGNGNEKPTKLGCLICSKSPVAKDYATKRVHPGAANVEPLNRQLWNIFVLRNLLEVPSYTCKELLESFGKKFHPNSWFQLCGQCAESVKQAMEIDEQLLGLNLKIKSVKNRIQRKLVDSLKQRKDEELKKNEIEVKIRSILRDKNQVSPVVVIKIEPEDDDISVLAEKPYSVKDALSAKIDNLLKQNASVLASSIEIPKVEEEKGISNERQKTKTQESQSRVLVVQRMPIYLTVPDNGHDSSNSPTNASGDSVPRRRWNILRQAVNPKKITQPLVKHSDVFKCKICPAVFANNALHLKHVAEHKKSDAMNNCFDCSFCRFPCNDERFLKNHLQRQHHNQSSNSPEKSEANRKRKRKDPMLKSTMLEVAKDVLVLPADCPHCTQSFKNSNQMKKHVKQKHEDKLKNVCDICGFTVSKALERKWKTHILNHKLDECSRQESGKFGCTLCKENFDTKCRLRRHKRKQHAKELGLDPYLCPECGRTFSSNATLESHIKIQHNEDNLFVCELCGIRLSSKISLQVHLKQHGDPKEYKCDRCGADFNSMANLKEHQKKYYGIGKKSEGVEPIAKRRKRQPQQCRHCKITLPHKGALRRHLRTHSILKCNICGNSYSNQASLYKHKRFVHSGLEPKACCPYCNKEFRHKMSVYGHYQYCKAIPKADSMPGGEDIRCEICNRSFRHKMGLYGHFHDCKRKKLDDDCDEVRNNETDHK</sequence>
<feature type="domain" description="C2H2-type" evidence="11">
    <location>
        <begin position="608"/>
        <end position="636"/>
    </location>
</feature>
<name>A0ABP1QEL1_9HEXA</name>
<evidence type="ECO:0000256" key="9">
    <source>
        <dbReference type="PROSITE-ProRule" id="PRU00309"/>
    </source>
</evidence>
<feature type="region of interest" description="Disordered" evidence="10">
    <location>
        <begin position="104"/>
        <end position="170"/>
    </location>
</feature>
<evidence type="ECO:0000313" key="13">
    <source>
        <dbReference type="EMBL" id="CAL8099520.1"/>
    </source>
</evidence>
<evidence type="ECO:0000256" key="10">
    <source>
        <dbReference type="SAM" id="MobiDB-lite"/>
    </source>
</evidence>
<dbReference type="SMART" id="SM00980">
    <property type="entry name" value="THAP"/>
    <property type="match status" value="1"/>
</dbReference>
<keyword evidence="2" id="KW-0479">Metal-binding</keyword>
<dbReference type="InterPro" id="IPR006612">
    <property type="entry name" value="THAP_Znf"/>
</dbReference>
<dbReference type="Proteomes" id="UP001642540">
    <property type="component" value="Unassembled WGS sequence"/>
</dbReference>
<organism evidence="13 14">
    <name type="scientific">Orchesella dallaii</name>
    <dbReference type="NCBI Taxonomy" id="48710"/>
    <lineage>
        <taxon>Eukaryota</taxon>
        <taxon>Metazoa</taxon>
        <taxon>Ecdysozoa</taxon>
        <taxon>Arthropoda</taxon>
        <taxon>Hexapoda</taxon>
        <taxon>Collembola</taxon>
        <taxon>Entomobryomorpha</taxon>
        <taxon>Entomobryoidea</taxon>
        <taxon>Orchesellidae</taxon>
        <taxon>Orchesellinae</taxon>
        <taxon>Orchesella</taxon>
    </lineage>
</organism>
<evidence type="ECO:0000256" key="5">
    <source>
        <dbReference type="ARBA" id="ARBA00022833"/>
    </source>
</evidence>
<evidence type="ECO:0000256" key="2">
    <source>
        <dbReference type="ARBA" id="ARBA00022723"/>
    </source>
</evidence>
<feature type="domain" description="C2H2-type" evidence="11">
    <location>
        <begin position="766"/>
        <end position="794"/>
    </location>
</feature>
<dbReference type="PROSITE" id="PS00028">
    <property type="entry name" value="ZINC_FINGER_C2H2_1"/>
    <property type="match status" value="7"/>
</dbReference>
<keyword evidence="4 8" id="KW-0863">Zinc-finger</keyword>
<evidence type="ECO:0000256" key="3">
    <source>
        <dbReference type="ARBA" id="ARBA00022737"/>
    </source>
</evidence>
<dbReference type="SUPFAM" id="SSF57716">
    <property type="entry name" value="Glucocorticoid receptor-like (DNA-binding domain)"/>
    <property type="match status" value="1"/>
</dbReference>
<evidence type="ECO:0000313" key="14">
    <source>
        <dbReference type="Proteomes" id="UP001642540"/>
    </source>
</evidence>
<feature type="domain" description="C2H2-type" evidence="11">
    <location>
        <begin position="697"/>
        <end position="726"/>
    </location>
</feature>
<dbReference type="InterPro" id="IPR036236">
    <property type="entry name" value="Znf_C2H2_sf"/>
</dbReference>
<evidence type="ECO:0000256" key="7">
    <source>
        <dbReference type="ARBA" id="ARBA00023242"/>
    </source>
</evidence>
<dbReference type="InterPro" id="IPR013087">
    <property type="entry name" value="Znf_C2H2_type"/>
</dbReference>
<evidence type="ECO:0008006" key="15">
    <source>
        <dbReference type="Google" id="ProtNLM"/>
    </source>
</evidence>
<feature type="compositionally biased region" description="Polar residues" evidence="10">
    <location>
        <begin position="159"/>
        <end position="168"/>
    </location>
</feature>
<feature type="domain" description="THAP-type" evidence="12">
    <location>
        <begin position="1"/>
        <end position="101"/>
    </location>
</feature>
<dbReference type="SUPFAM" id="SSF57667">
    <property type="entry name" value="beta-beta-alpha zinc fingers"/>
    <property type="match status" value="3"/>
</dbReference>
<feature type="compositionally biased region" description="Polar residues" evidence="10">
    <location>
        <begin position="406"/>
        <end position="416"/>
    </location>
</feature>
<dbReference type="Gene3D" id="3.30.160.60">
    <property type="entry name" value="Classic Zinc Finger"/>
    <property type="match status" value="5"/>
</dbReference>
<feature type="compositionally biased region" description="Basic and acidic residues" evidence="10">
    <location>
        <begin position="137"/>
        <end position="152"/>
    </location>
</feature>
<gene>
    <name evidence="13" type="ORF">ODALV1_LOCUS10260</name>
</gene>
<protein>
    <recommendedName>
        <fullName evidence="15">Zinc finger protein</fullName>
    </recommendedName>
</protein>
<evidence type="ECO:0000259" key="11">
    <source>
        <dbReference type="PROSITE" id="PS50157"/>
    </source>
</evidence>
<keyword evidence="7" id="KW-0539">Nucleus</keyword>
<feature type="compositionally biased region" description="Acidic residues" evidence="10">
    <location>
        <begin position="104"/>
        <end position="124"/>
    </location>
</feature>
<feature type="region of interest" description="Disordered" evidence="10">
    <location>
        <begin position="499"/>
        <end position="526"/>
    </location>
</feature>
<accession>A0ABP1QEL1</accession>
<feature type="domain" description="C2H2-type" evidence="11">
    <location>
        <begin position="669"/>
        <end position="696"/>
    </location>
</feature>
<dbReference type="PROSITE" id="PS50950">
    <property type="entry name" value="ZF_THAP"/>
    <property type="match status" value="1"/>
</dbReference>
<keyword evidence="6 9" id="KW-0238">DNA-binding</keyword>
<evidence type="ECO:0000256" key="4">
    <source>
        <dbReference type="ARBA" id="ARBA00022771"/>
    </source>
</evidence>
<keyword evidence="14" id="KW-1185">Reference proteome</keyword>
<dbReference type="PROSITE" id="PS50157">
    <property type="entry name" value="ZINC_FINGER_C2H2_2"/>
    <property type="match status" value="6"/>
</dbReference>
<dbReference type="PANTHER" id="PTHR24406">
    <property type="entry name" value="TRANSCRIPTIONAL REPRESSOR CTCFL-RELATED"/>
    <property type="match status" value="1"/>
</dbReference>
<comment type="caution">
    <text evidence="13">The sequence shown here is derived from an EMBL/GenBank/DDBJ whole genome shotgun (WGS) entry which is preliminary data.</text>
</comment>
<comment type="subcellular location">
    <subcellularLocation>
        <location evidence="1">Nucleus</location>
    </subcellularLocation>
</comment>
<proteinExistence type="predicted"/>
<evidence type="ECO:0000256" key="8">
    <source>
        <dbReference type="PROSITE-ProRule" id="PRU00042"/>
    </source>
</evidence>
<feature type="domain" description="C2H2-type" evidence="11">
    <location>
        <begin position="640"/>
        <end position="668"/>
    </location>
</feature>
<feature type="domain" description="C2H2-type" evidence="11">
    <location>
        <begin position="542"/>
        <end position="570"/>
    </location>
</feature>
<evidence type="ECO:0000256" key="1">
    <source>
        <dbReference type="ARBA" id="ARBA00004123"/>
    </source>
</evidence>
<dbReference type="Pfam" id="PF00096">
    <property type="entry name" value="zf-C2H2"/>
    <property type="match status" value="2"/>
</dbReference>
<evidence type="ECO:0000256" key="6">
    <source>
        <dbReference type="ARBA" id="ARBA00023125"/>
    </source>
</evidence>
<dbReference type="EMBL" id="CAXLJM020000032">
    <property type="protein sequence ID" value="CAL8099520.1"/>
    <property type="molecule type" value="Genomic_DNA"/>
</dbReference>
<feature type="region of interest" description="Disordered" evidence="10">
    <location>
        <begin position="400"/>
        <end position="420"/>
    </location>
</feature>
<dbReference type="SMART" id="SM00355">
    <property type="entry name" value="ZnF_C2H2"/>
    <property type="match status" value="12"/>
</dbReference>
<reference evidence="13 14" key="1">
    <citation type="submission" date="2024-08" db="EMBL/GenBank/DDBJ databases">
        <authorList>
            <person name="Cucini C."/>
            <person name="Frati F."/>
        </authorList>
    </citation>
    <scope>NUCLEOTIDE SEQUENCE [LARGE SCALE GENOMIC DNA]</scope>
</reference>
<dbReference type="InterPro" id="IPR050888">
    <property type="entry name" value="ZnF_C2H2-type_TF"/>
</dbReference>